<dbReference type="Pfam" id="PF12686">
    <property type="entry name" value="DUF3800"/>
    <property type="match status" value="1"/>
</dbReference>
<gene>
    <name evidence="1" type="ORF">EHZ11_15510</name>
</gene>
<dbReference type="RefSeq" id="WP_124231106.1">
    <property type="nucleotide sequence ID" value="NZ_CATNZC010000013.1"/>
</dbReference>
<proteinExistence type="predicted"/>
<evidence type="ECO:0000313" key="1">
    <source>
        <dbReference type="EMBL" id="RQN22533.1"/>
    </source>
</evidence>
<dbReference type="AlphaFoldDB" id="A0AAE8FRC4"/>
<accession>A0AAE8FRC4</accession>
<protein>
    <submittedName>
        <fullName evidence="1">DUF3800 domain-containing protein</fullName>
    </submittedName>
</protein>
<reference evidence="1 2" key="1">
    <citation type="submission" date="2018-11" db="EMBL/GenBank/DDBJ databases">
        <title>Draft genome sequences of potential pathogenic Clostridium perfringens from environmental surface water in the North West Province, South Africa.</title>
        <authorList>
            <person name="Fourie J.C.J."/>
            <person name="Sanko T.J."/>
            <person name="Bezuidenhout C."/>
            <person name="Mienie C."/>
            <person name="Adeleke R."/>
        </authorList>
    </citation>
    <scope>NUCLEOTIDE SEQUENCE [LARGE SCALE GENOMIC DNA]</scope>
    <source>
        <strain evidence="1 2">SC4-C13</strain>
    </source>
</reference>
<organism evidence="1 2">
    <name type="scientific">Clostridium perfringens</name>
    <dbReference type="NCBI Taxonomy" id="1502"/>
    <lineage>
        <taxon>Bacteria</taxon>
        <taxon>Bacillati</taxon>
        <taxon>Bacillota</taxon>
        <taxon>Clostridia</taxon>
        <taxon>Eubacteriales</taxon>
        <taxon>Clostridiaceae</taxon>
        <taxon>Clostridium</taxon>
    </lineage>
</organism>
<dbReference type="EMBL" id="RQNR01000029">
    <property type="protein sequence ID" value="RQN22533.1"/>
    <property type="molecule type" value="Genomic_DNA"/>
</dbReference>
<dbReference type="InterPro" id="IPR024524">
    <property type="entry name" value="DUF3800"/>
</dbReference>
<comment type="caution">
    <text evidence="1">The sequence shown here is derived from an EMBL/GenBank/DDBJ whole genome shotgun (WGS) entry which is preliminary data.</text>
</comment>
<name>A0AAE8FRC4_CLOPF</name>
<evidence type="ECO:0000313" key="2">
    <source>
        <dbReference type="Proteomes" id="UP000273641"/>
    </source>
</evidence>
<sequence length="253" mass="29536">MGYTLFIDESGSISLNNGEKYFTIGGYLIKSDNKNEHKFKMIKIIKNINKNREKYFNHHALEKELDEVKFSNLSLEGRKFVLNELNKLSGTFVSIVVDKENCHSLTKCNTNEYYNYLVCQLIKYIFETCNFHGNLDFDELNIIYDDRSMKVKARNNLQAHLIEQLKIRRSPRNQFSCNFNLKAADSKVNYGVMISDFIAGLSRSLYMKPSNPINNLLTIEYISKFPYRDFGKVKIIQKNIDNNIEKIYNVVNS</sequence>
<dbReference type="Proteomes" id="UP000273641">
    <property type="component" value="Unassembled WGS sequence"/>
</dbReference>